<accession>A0ABD0L2H3</accession>
<evidence type="ECO:0000313" key="1">
    <source>
        <dbReference type="EMBL" id="KAK7493607.1"/>
    </source>
</evidence>
<proteinExistence type="predicted"/>
<dbReference type="Proteomes" id="UP001519460">
    <property type="component" value="Unassembled WGS sequence"/>
</dbReference>
<dbReference type="EMBL" id="JACVVK020000091">
    <property type="protein sequence ID" value="KAK7493607.1"/>
    <property type="molecule type" value="Genomic_DNA"/>
</dbReference>
<gene>
    <name evidence="1" type="ORF">BaRGS_00015119</name>
</gene>
<evidence type="ECO:0000313" key="2">
    <source>
        <dbReference type="Proteomes" id="UP001519460"/>
    </source>
</evidence>
<organism evidence="1 2">
    <name type="scientific">Batillaria attramentaria</name>
    <dbReference type="NCBI Taxonomy" id="370345"/>
    <lineage>
        <taxon>Eukaryota</taxon>
        <taxon>Metazoa</taxon>
        <taxon>Spiralia</taxon>
        <taxon>Lophotrochozoa</taxon>
        <taxon>Mollusca</taxon>
        <taxon>Gastropoda</taxon>
        <taxon>Caenogastropoda</taxon>
        <taxon>Sorbeoconcha</taxon>
        <taxon>Cerithioidea</taxon>
        <taxon>Batillariidae</taxon>
        <taxon>Batillaria</taxon>
    </lineage>
</organism>
<sequence length="90" mass="10219">MKQIHPIRNSSFRVLKNNMRESVAFKPSGRAESQYRVDPPRAAITALHLRYMERTRLLVCCWGTWAHTCAMAARNSAAVRGLGTRALSYL</sequence>
<comment type="caution">
    <text evidence="1">The sequence shown here is derived from an EMBL/GenBank/DDBJ whole genome shotgun (WGS) entry which is preliminary data.</text>
</comment>
<protein>
    <submittedName>
        <fullName evidence="1">Uncharacterized protein</fullName>
    </submittedName>
</protein>
<name>A0ABD0L2H3_9CAEN</name>
<reference evidence="1 2" key="1">
    <citation type="journal article" date="2023" name="Sci. Data">
        <title>Genome assembly of the Korean intertidal mud-creeper Batillaria attramentaria.</title>
        <authorList>
            <person name="Patra A.K."/>
            <person name="Ho P.T."/>
            <person name="Jun S."/>
            <person name="Lee S.J."/>
            <person name="Kim Y."/>
            <person name="Won Y.J."/>
        </authorList>
    </citation>
    <scope>NUCLEOTIDE SEQUENCE [LARGE SCALE GENOMIC DNA]</scope>
    <source>
        <strain evidence="1">Wonlab-2016</strain>
    </source>
</reference>
<dbReference type="AlphaFoldDB" id="A0ABD0L2H3"/>
<keyword evidence="2" id="KW-1185">Reference proteome</keyword>